<dbReference type="Pfam" id="PF01370">
    <property type="entry name" value="Epimerase"/>
    <property type="match status" value="1"/>
</dbReference>
<dbReference type="AlphaFoldDB" id="A0A1S7LFT1"/>
<proteinExistence type="predicted"/>
<gene>
    <name evidence="2" type="ORF">MAGMO_0607</name>
</gene>
<dbReference type="Gene3D" id="3.40.50.720">
    <property type="entry name" value="NAD(P)-binding Rossmann-like Domain"/>
    <property type="match status" value="1"/>
</dbReference>
<keyword evidence="2" id="KW-0413">Isomerase</keyword>
<dbReference type="PANTHER" id="PTHR12126:SF11">
    <property type="entry name" value="NADH DEHYDROGENASE [UBIQUINONE] 1 ALPHA SUBCOMPLEX SUBUNIT 9, MITOCHONDRIAL"/>
    <property type="match status" value="1"/>
</dbReference>
<sequence>MILVTGATGFVGHQLMRQLMAKNYAVTGLARNPDGGHRVEGLTYLTGDILKPETLRDAMTQEVDTIIHLVGILADKPTCSFDDVHHQGTRHVVEAAKAAGVQRYIQMSSLGTRANARARYHQSKWLAEEYLRQSGLDYTIFRPSVIFGAEDNFVNTFAQMARFSPMLPLLGNGQSKMQPIAVEDVVRCMVQSLELPETVGQTYALGGPEVLTFEQIISTILKVTGQHRLKLKLPFALLKLEGRIFEKLLSNPPLTYDQMIMAEEDNITSHGTQLPAPFDFKLRTFEAGIRDYIG</sequence>
<dbReference type="InterPro" id="IPR001509">
    <property type="entry name" value="Epimerase_deHydtase"/>
</dbReference>
<feature type="domain" description="NAD-dependent epimerase/dehydratase" evidence="1">
    <location>
        <begin position="2"/>
        <end position="206"/>
    </location>
</feature>
<name>A0A1S7LFT1_MAGMO</name>
<protein>
    <submittedName>
        <fullName evidence="2">NAD-dependent epimerase/dehydratase.Putative UDP-N-acetylglucosamine 4-epimerase</fullName>
        <ecNumber evidence="2">5.1.3.7</ecNumber>
    </submittedName>
</protein>
<dbReference type="CDD" id="cd05271">
    <property type="entry name" value="NDUFA9_like_SDR_a"/>
    <property type="match status" value="1"/>
</dbReference>
<dbReference type="FunFam" id="3.40.50.720:FF:000702">
    <property type="entry name" value="NADH dehydrogenase (Ubiquinone)"/>
    <property type="match status" value="1"/>
</dbReference>
<dbReference type="SUPFAM" id="SSF51735">
    <property type="entry name" value="NAD(P)-binding Rossmann-fold domains"/>
    <property type="match status" value="1"/>
</dbReference>
<dbReference type="EC" id="5.1.3.7" evidence="2"/>
<dbReference type="EMBL" id="LO017727">
    <property type="protein sequence ID" value="CRH04811.1"/>
    <property type="molecule type" value="Genomic_DNA"/>
</dbReference>
<dbReference type="InterPro" id="IPR036291">
    <property type="entry name" value="NAD(P)-bd_dom_sf"/>
</dbReference>
<dbReference type="PANTHER" id="PTHR12126">
    <property type="entry name" value="NADH-UBIQUINONE OXIDOREDUCTASE 39 KDA SUBUNIT-RELATED"/>
    <property type="match status" value="1"/>
</dbReference>
<evidence type="ECO:0000313" key="2">
    <source>
        <dbReference type="EMBL" id="CRH04811.1"/>
    </source>
</evidence>
<dbReference type="GO" id="GO:0044877">
    <property type="term" value="F:protein-containing complex binding"/>
    <property type="evidence" value="ECO:0007669"/>
    <property type="project" value="TreeGrafter"/>
</dbReference>
<organism evidence="2">
    <name type="scientific">Magnetococcus massalia (strain MO-1)</name>
    <dbReference type="NCBI Taxonomy" id="451514"/>
    <lineage>
        <taxon>Bacteria</taxon>
        <taxon>Pseudomonadati</taxon>
        <taxon>Pseudomonadota</taxon>
        <taxon>Magnetococcia</taxon>
        <taxon>Magnetococcales</taxon>
        <taxon>Magnetococcaceae</taxon>
        <taxon>Magnetococcus</taxon>
    </lineage>
</organism>
<dbReference type="InterPro" id="IPR051207">
    <property type="entry name" value="ComplexI_NDUFA9_subunit"/>
</dbReference>
<reference evidence="2" key="1">
    <citation type="submission" date="2015-04" db="EMBL/GenBank/DDBJ databases">
        <authorList>
            <person name="Syromyatnikov M.Y."/>
            <person name="Popov V.N."/>
        </authorList>
    </citation>
    <scope>NUCLEOTIDE SEQUENCE</scope>
    <source>
        <strain evidence="2">MO-1</strain>
    </source>
</reference>
<accession>A0A1S7LFT1</accession>
<dbReference type="GO" id="GO:0003974">
    <property type="term" value="F:UDP-N-acetylglucosamine 4-epimerase activity"/>
    <property type="evidence" value="ECO:0007669"/>
    <property type="project" value="UniProtKB-EC"/>
</dbReference>
<evidence type="ECO:0000259" key="1">
    <source>
        <dbReference type="Pfam" id="PF01370"/>
    </source>
</evidence>